<name>U2NMY3_9CLOT</name>
<reference evidence="1 2" key="1">
    <citation type="journal article" date="2013" name="Genome Announc.">
        <title>Draft Genome Sequence of the Hydrogen- and Ethanol-Producing Bacterium Clostridium intestinale Strain URNW.</title>
        <authorList>
            <person name="Lal S."/>
            <person name="Ramachandran U."/>
            <person name="Zhang X."/>
            <person name="Sparling R."/>
            <person name="Levin D.B."/>
        </authorList>
    </citation>
    <scope>NUCLEOTIDE SEQUENCE [LARGE SCALE GENOMIC DNA]</scope>
    <source>
        <strain evidence="1 2">URNW</strain>
    </source>
</reference>
<dbReference type="STRING" id="1294142.CINTURNW_2274"/>
<evidence type="ECO:0000313" key="2">
    <source>
        <dbReference type="Proteomes" id="UP000016721"/>
    </source>
</evidence>
<dbReference type="OrthoDB" id="2864574at2"/>
<gene>
    <name evidence="1" type="ORF">CINTURNW_2274</name>
</gene>
<dbReference type="RefSeq" id="WP_021802270.1">
    <property type="nucleotide sequence ID" value="NZ_KI273145.1"/>
</dbReference>
<sequence length="150" mass="17775">MDFLREQGLIFTSKKYEGVYISLNERYDISYDQLFTLCAVIGFKNNRYLEIESKGRQFRGSYLKMDSRASLYSIILNDTDFGKQIDSFENNEYQKKCTKKLEKYAEGGMEILVEEVFRGKWGTNKLDERYDEYIIDIISYVYEKSGDLPF</sequence>
<keyword evidence="2" id="KW-1185">Reference proteome</keyword>
<organism evidence="1 2">
    <name type="scientific">Clostridium intestinale URNW</name>
    <dbReference type="NCBI Taxonomy" id="1294142"/>
    <lineage>
        <taxon>Bacteria</taxon>
        <taxon>Bacillati</taxon>
        <taxon>Bacillota</taxon>
        <taxon>Clostridia</taxon>
        <taxon>Eubacteriales</taxon>
        <taxon>Clostridiaceae</taxon>
        <taxon>Clostridium</taxon>
    </lineage>
</organism>
<dbReference type="PATRIC" id="fig|1294142.3.peg.2347"/>
<proteinExistence type="predicted"/>
<dbReference type="eggNOG" id="ENOG50327TG">
    <property type="taxonomic scope" value="Bacteria"/>
</dbReference>
<comment type="caution">
    <text evidence="1">The sequence shown here is derived from an EMBL/GenBank/DDBJ whole genome shotgun (WGS) entry which is preliminary data.</text>
</comment>
<accession>U2NMY3</accession>
<evidence type="ECO:0000313" key="1">
    <source>
        <dbReference type="EMBL" id="ERK30518.1"/>
    </source>
</evidence>
<protein>
    <submittedName>
        <fullName evidence="1">Uncharacterized protein</fullName>
    </submittedName>
</protein>
<dbReference type="EMBL" id="APJA01000012">
    <property type="protein sequence ID" value="ERK30518.1"/>
    <property type="molecule type" value="Genomic_DNA"/>
</dbReference>
<dbReference type="AlphaFoldDB" id="U2NMY3"/>
<dbReference type="HOGENOM" id="CLU_1737365_0_0_9"/>
<dbReference type="Proteomes" id="UP000016721">
    <property type="component" value="Unassembled WGS sequence"/>
</dbReference>